<feature type="region of interest" description="Disordered" evidence="1">
    <location>
        <begin position="309"/>
        <end position="334"/>
    </location>
</feature>
<comment type="caution">
    <text evidence="2">The sequence shown here is derived from an EMBL/GenBank/DDBJ whole genome shotgun (WGS) entry which is preliminary data.</text>
</comment>
<protein>
    <submittedName>
        <fullName evidence="2">Uncharacterized protein</fullName>
    </submittedName>
</protein>
<dbReference type="AlphaFoldDB" id="A0A9P6KUP1"/>
<name>A0A9P6KUP1_9PLEO</name>
<accession>A0A9P6KUP1</accession>
<evidence type="ECO:0000313" key="2">
    <source>
        <dbReference type="EMBL" id="KAF9740123.1"/>
    </source>
</evidence>
<feature type="compositionally biased region" description="Polar residues" evidence="1">
    <location>
        <begin position="188"/>
        <end position="199"/>
    </location>
</feature>
<sequence length="334" mass="35408">MQMHDDKRVVSLVYCSRALGQLGGGLNTHGRPLAWVEIVGWRRRVPSFQAGQEVLVTAPGRSVTSALGSTTPASAANLTALALRRRHVAVRSQRGGAIGSGAHQSEVAVSLCYGVDTRVLTPVPTTLRERELRPALDSAKTATIHGRGAGGARTPRPVQTTVSKARGGPHSKARPDDGVKGEGEPTLQGPSKTTPSLSSRHPGLSAVPKDLACARHDQTFLTPWSFVLAPWRAGVSVGTLGWRTIAMCGEKCILSWVACQPKQKTGPVLDRRRALSSHFAAESTPPTPPTCIHGRLSILPITVRADAERRSRDTQMGSIAAGNQGSQILAQPQP</sequence>
<reference evidence="2" key="1">
    <citation type="journal article" date="2020" name="Mol. Plant Microbe Interact.">
        <title>Genome Sequence of the Biocontrol Agent Coniothyrium minitans strain Conio (IMI 134523).</title>
        <authorList>
            <person name="Patel D."/>
            <person name="Shittu T.A."/>
            <person name="Baroncelli R."/>
            <person name="Muthumeenakshi S."/>
            <person name="Osborne T.H."/>
            <person name="Janganan T.K."/>
            <person name="Sreenivasaprasad S."/>
        </authorList>
    </citation>
    <scope>NUCLEOTIDE SEQUENCE</scope>
    <source>
        <strain evidence="2">Conio</strain>
    </source>
</reference>
<dbReference type="EMBL" id="WJXW01000002">
    <property type="protein sequence ID" value="KAF9740123.1"/>
    <property type="molecule type" value="Genomic_DNA"/>
</dbReference>
<evidence type="ECO:0000256" key="1">
    <source>
        <dbReference type="SAM" id="MobiDB-lite"/>
    </source>
</evidence>
<feature type="region of interest" description="Disordered" evidence="1">
    <location>
        <begin position="138"/>
        <end position="204"/>
    </location>
</feature>
<feature type="compositionally biased region" description="Polar residues" evidence="1">
    <location>
        <begin position="314"/>
        <end position="334"/>
    </location>
</feature>
<feature type="compositionally biased region" description="Basic and acidic residues" evidence="1">
    <location>
        <begin position="173"/>
        <end position="183"/>
    </location>
</feature>
<organism evidence="2 3">
    <name type="scientific">Paraphaeosphaeria minitans</name>
    <dbReference type="NCBI Taxonomy" id="565426"/>
    <lineage>
        <taxon>Eukaryota</taxon>
        <taxon>Fungi</taxon>
        <taxon>Dikarya</taxon>
        <taxon>Ascomycota</taxon>
        <taxon>Pezizomycotina</taxon>
        <taxon>Dothideomycetes</taxon>
        <taxon>Pleosporomycetidae</taxon>
        <taxon>Pleosporales</taxon>
        <taxon>Massarineae</taxon>
        <taxon>Didymosphaeriaceae</taxon>
        <taxon>Paraphaeosphaeria</taxon>
    </lineage>
</organism>
<gene>
    <name evidence="2" type="ORF">PMIN01_02758</name>
</gene>
<proteinExistence type="predicted"/>
<dbReference type="Proteomes" id="UP000756921">
    <property type="component" value="Unassembled WGS sequence"/>
</dbReference>
<keyword evidence="3" id="KW-1185">Reference proteome</keyword>
<evidence type="ECO:0000313" key="3">
    <source>
        <dbReference type="Proteomes" id="UP000756921"/>
    </source>
</evidence>